<evidence type="ECO:0000256" key="3">
    <source>
        <dbReference type="ARBA" id="ARBA00022741"/>
    </source>
</evidence>
<evidence type="ECO:0000259" key="7">
    <source>
        <dbReference type="Pfam" id="PF01137"/>
    </source>
</evidence>
<dbReference type="SUPFAM" id="SSF52913">
    <property type="entry name" value="RNA 3'-terminal phosphate cyclase, RPTC, insert domain"/>
    <property type="match status" value="1"/>
</dbReference>
<keyword evidence="10" id="KW-1185">Reference proteome</keyword>
<comment type="function">
    <text evidence="5">Catalyzes the conversion of 3'-phosphate to a 2',3'-cyclic phosphodiester at the end of RNA. The mechanism of action of the enzyme occurs in 3 steps: (A) adenylation of the enzyme by ATP; (B) transfer of adenylate to an RNA-N3'P to produce RNA-N3'PP5'A; (C) and attack of the adjacent 2'-hydroxyl on the 3'-phosphorus in the diester linkage to produce the cyclic end product. The biological role of this enzyme is unknown but it is likely to function in some aspects of cellular RNA processing.</text>
</comment>
<dbReference type="OrthoDB" id="9789235at2"/>
<dbReference type="SUPFAM" id="SSF55205">
    <property type="entry name" value="EPT/RTPC-like"/>
    <property type="match status" value="2"/>
</dbReference>
<dbReference type="STRING" id="50340.PF66_02040"/>
<dbReference type="InterPro" id="IPR023797">
    <property type="entry name" value="RNA3'_phos_cyclase_dom"/>
</dbReference>
<dbReference type="Pfam" id="PF05189">
    <property type="entry name" value="RTC_insert"/>
    <property type="match status" value="1"/>
</dbReference>
<dbReference type="HAMAP" id="MF_00200">
    <property type="entry name" value="RTC"/>
    <property type="match status" value="1"/>
</dbReference>
<dbReference type="NCBIfam" id="NF003247">
    <property type="entry name" value="PRK04204.1-3"/>
    <property type="match status" value="1"/>
</dbReference>
<dbReference type="PANTHER" id="PTHR11096">
    <property type="entry name" value="RNA 3' TERMINAL PHOSPHATE CYCLASE"/>
    <property type="match status" value="1"/>
</dbReference>
<evidence type="ECO:0000256" key="5">
    <source>
        <dbReference type="HAMAP-Rule" id="MF_00200"/>
    </source>
</evidence>
<dbReference type="PATRIC" id="fig|50340.43.peg.5403"/>
<keyword evidence="5" id="KW-0067">ATP-binding</keyword>
<evidence type="ECO:0000256" key="6">
    <source>
        <dbReference type="NCBIfam" id="TIGR03399"/>
    </source>
</evidence>
<dbReference type="InterPro" id="IPR020719">
    <property type="entry name" value="RNA3'_term_phos_cycl-like_CS"/>
</dbReference>
<dbReference type="AlphaFoldDB" id="A0A0N0E4D7"/>
<dbReference type="InterPro" id="IPR017770">
    <property type="entry name" value="RNA3'_term_phos_cyc_type_1"/>
</dbReference>
<keyword evidence="2 5" id="KW-0436">Ligase</keyword>
<organism evidence="9 10">
    <name type="scientific">Pseudomonas asplenii</name>
    <dbReference type="NCBI Taxonomy" id="53407"/>
    <lineage>
        <taxon>Bacteria</taxon>
        <taxon>Pseudomonadati</taxon>
        <taxon>Pseudomonadota</taxon>
        <taxon>Gammaproteobacteria</taxon>
        <taxon>Pseudomonadales</taxon>
        <taxon>Pseudomonadaceae</taxon>
        <taxon>Pseudomonas</taxon>
    </lineage>
</organism>
<dbReference type="Pfam" id="PF01137">
    <property type="entry name" value="RTC"/>
    <property type="match status" value="1"/>
</dbReference>
<comment type="caution">
    <text evidence="9">The sequence shown here is derived from an EMBL/GenBank/DDBJ whole genome shotgun (WGS) entry which is preliminary data.</text>
</comment>
<feature type="active site" description="Tele-AMP-histidine intermediate" evidence="5">
    <location>
        <position position="307"/>
    </location>
</feature>
<dbReference type="InterPro" id="IPR037136">
    <property type="entry name" value="RNA3'_phos_cyclase_dom_sf"/>
</dbReference>
<evidence type="ECO:0000259" key="8">
    <source>
        <dbReference type="Pfam" id="PF05189"/>
    </source>
</evidence>
<dbReference type="GO" id="GO:0003963">
    <property type="term" value="F:RNA-3'-phosphate cyclase activity"/>
    <property type="evidence" value="ECO:0007669"/>
    <property type="project" value="UniProtKB-UniRule"/>
</dbReference>
<dbReference type="GO" id="GO:0005737">
    <property type="term" value="C:cytoplasm"/>
    <property type="evidence" value="ECO:0007669"/>
    <property type="project" value="UniProtKB-SubCell"/>
</dbReference>
<dbReference type="GO" id="GO:0006396">
    <property type="term" value="P:RNA processing"/>
    <property type="evidence" value="ECO:0007669"/>
    <property type="project" value="UniProtKB-UniRule"/>
</dbReference>
<evidence type="ECO:0000256" key="4">
    <source>
        <dbReference type="ARBA" id="ARBA00024481"/>
    </source>
</evidence>
<dbReference type="PIRSF" id="PIRSF005378">
    <property type="entry name" value="RNA3'_term_phos_cycl_euk"/>
    <property type="match status" value="1"/>
</dbReference>
<feature type="domain" description="RNA 3'-terminal phosphate cyclase insert" evidence="8">
    <location>
        <begin position="181"/>
        <end position="273"/>
    </location>
</feature>
<comment type="subcellular location">
    <subcellularLocation>
        <location evidence="5">Cytoplasm</location>
    </subcellularLocation>
</comment>
<gene>
    <name evidence="5" type="primary">rtcA</name>
    <name evidence="9" type="ORF">PF66_02040</name>
</gene>
<dbReference type="NCBIfam" id="NF003246">
    <property type="entry name" value="PRK04204.1-2"/>
    <property type="match status" value="1"/>
</dbReference>
<keyword evidence="5" id="KW-0963">Cytoplasm</keyword>
<evidence type="ECO:0000313" key="9">
    <source>
        <dbReference type="EMBL" id="KPA91159.1"/>
    </source>
</evidence>
<dbReference type="PROSITE" id="PS01287">
    <property type="entry name" value="RTC"/>
    <property type="match status" value="1"/>
</dbReference>
<comment type="similarity">
    <text evidence="1 5">Belongs to the RNA 3'-terminal cyclase family. Type 1 subfamily.</text>
</comment>
<keyword evidence="3 5" id="KW-0547">Nucleotide-binding</keyword>
<dbReference type="GO" id="GO:0005524">
    <property type="term" value="F:ATP binding"/>
    <property type="evidence" value="ECO:0007669"/>
    <property type="project" value="UniProtKB-KW"/>
</dbReference>
<dbReference type="RefSeq" id="WP_054056480.1">
    <property type="nucleotide sequence ID" value="NZ_JSYZ01000007.1"/>
</dbReference>
<dbReference type="InterPro" id="IPR036553">
    <property type="entry name" value="RPTC_insert"/>
</dbReference>
<dbReference type="NCBIfam" id="TIGR03399">
    <property type="entry name" value="RNA_3prim_cycl"/>
    <property type="match status" value="1"/>
</dbReference>
<accession>A0A0N0E4D7</accession>
<dbReference type="EC" id="6.5.1.4" evidence="5 6"/>
<evidence type="ECO:0000313" key="10">
    <source>
        <dbReference type="Proteomes" id="UP000037931"/>
    </source>
</evidence>
<evidence type="ECO:0000256" key="1">
    <source>
        <dbReference type="ARBA" id="ARBA00009206"/>
    </source>
</evidence>
<evidence type="ECO:0000256" key="2">
    <source>
        <dbReference type="ARBA" id="ARBA00022598"/>
    </source>
</evidence>
<dbReference type="Gene3D" id="3.65.10.20">
    <property type="entry name" value="RNA 3'-terminal phosphate cyclase domain"/>
    <property type="match status" value="1"/>
</dbReference>
<name>A0A0N0E4D7_9PSED</name>
<protein>
    <recommendedName>
        <fullName evidence="5 6">RNA 3'-terminal phosphate cyclase</fullName>
        <shortName evidence="5">RNA cyclase</shortName>
        <shortName evidence="5">RNA-3'-phosphate cyclase</shortName>
        <ecNumber evidence="5 6">6.5.1.4</ecNumber>
    </recommendedName>
</protein>
<dbReference type="PANTHER" id="PTHR11096:SF0">
    <property type="entry name" value="RNA 3'-TERMINAL PHOSPHATE CYCLASE"/>
    <property type="match status" value="1"/>
</dbReference>
<reference evidence="9 10" key="1">
    <citation type="journal article" date="2015" name="PLoS ONE">
        <title>Rice-Infecting Pseudomonas Genomes Are Highly Accessorized and Harbor Multiple Putative Virulence Mechanisms to Cause Sheath Brown Rot.</title>
        <authorList>
            <person name="Quibod I.L."/>
            <person name="Grande G."/>
            <person name="Oreiro E.G."/>
            <person name="Borja F.N."/>
            <person name="Dossa G.S."/>
            <person name="Mauleon R."/>
            <person name="Cruz C.V."/>
            <person name="Oliva R."/>
        </authorList>
    </citation>
    <scope>NUCLEOTIDE SEQUENCE [LARGE SCALE GENOMIC DNA]</scope>
    <source>
        <strain evidence="9 10">IRRI 6609</strain>
    </source>
</reference>
<feature type="domain" description="RNA 3'-terminal phosphate cyclase" evidence="7">
    <location>
        <begin position="12"/>
        <end position="324"/>
    </location>
</feature>
<dbReference type="InterPro" id="IPR013791">
    <property type="entry name" value="RNA3'-term_phos_cycl_insert"/>
</dbReference>
<sequence>MKKDMIELDGAMGGGQVLRSGLSLSMLTGRALRIGNIRARRSRPGLLRQHLTAVLAAAEVCGAQVEGAQLGSQSLYFEPGAIRGGDFRFAIGTAGSCSLVLQTLLPALLRAPEPSRVLISGGTHNPLAPPYEFLERAWLPLLRRMGAKVELQLLRHGFVPAGGGELEVFVQPSTLQPLYLTERGEVLARDARVLLGGIVEDVAQRELARVAKRLHLPEEACRTERIAADSPGNVLLLEFRCERLSEVFCAFGQFNVRSEAVADAAVDAARHWLNSKAAVGEHLADQLLLPMAMAGGGSFTTPQMTGHLQSNMRVIEAFLPLEMRCTSGADGVLHVECRA</sequence>
<feature type="binding site" evidence="5">
    <location>
        <begin position="282"/>
        <end position="286"/>
    </location>
    <ligand>
        <name>ATP</name>
        <dbReference type="ChEBI" id="CHEBI:30616"/>
    </ligand>
</feature>
<dbReference type="Gene3D" id="3.30.360.20">
    <property type="entry name" value="RNA 3'-terminal phosphate cyclase, insert domain"/>
    <property type="match status" value="1"/>
</dbReference>
<dbReference type="Proteomes" id="UP000037931">
    <property type="component" value="Unassembled WGS sequence"/>
</dbReference>
<dbReference type="EMBL" id="JSYZ01000007">
    <property type="protein sequence ID" value="KPA91159.1"/>
    <property type="molecule type" value="Genomic_DNA"/>
</dbReference>
<proteinExistence type="inferred from homology"/>
<comment type="catalytic activity">
    <reaction evidence="4 5">
        <text>a 3'-end 3'-phospho-ribonucleotide-RNA + ATP = a 3'-end 2',3'-cyclophospho-ribonucleotide-RNA + AMP + diphosphate</text>
        <dbReference type="Rhea" id="RHEA:23976"/>
        <dbReference type="Rhea" id="RHEA-COMP:10463"/>
        <dbReference type="Rhea" id="RHEA-COMP:10464"/>
        <dbReference type="ChEBI" id="CHEBI:30616"/>
        <dbReference type="ChEBI" id="CHEBI:33019"/>
        <dbReference type="ChEBI" id="CHEBI:83062"/>
        <dbReference type="ChEBI" id="CHEBI:83064"/>
        <dbReference type="ChEBI" id="CHEBI:456215"/>
        <dbReference type="EC" id="6.5.1.4"/>
    </reaction>
</comment>
<dbReference type="InterPro" id="IPR000228">
    <property type="entry name" value="RNA3'_term_phos_cyc"/>
</dbReference>
<dbReference type="InterPro" id="IPR013792">
    <property type="entry name" value="RNA3'P_cycl/enolpyr_Trfase_a/b"/>
</dbReference>
<feature type="binding site" evidence="5">
    <location>
        <position position="102"/>
    </location>
    <ligand>
        <name>ATP</name>
        <dbReference type="ChEBI" id="CHEBI:30616"/>
    </ligand>
</feature>